<dbReference type="AlphaFoldDB" id="A0A941DXL8"/>
<dbReference type="PANTHER" id="PTHR30006:SF24">
    <property type="entry name" value="SLL0237 PROTEIN"/>
    <property type="match status" value="1"/>
</dbReference>
<dbReference type="Pfam" id="PF13343">
    <property type="entry name" value="SBP_bac_6"/>
    <property type="match status" value="1"/>
</dbReference>
<accession>A0A941DXL8</accession>
<protein>
    <submittedName>
        <fullName evidence="4">ABC transporter substrate-binding protein</fullName>
    </submittedName>
</protein>
<dbReference type="PIRSF" id="PIRSF002825">
    <property type="entry name" value="CfbpA"/>
    <property type="match status" value="1"/>
</dbReference>
<evidence type="ECO:0000313" key="4">
    <source>
        <dbReference type="EMBL" id="MBR7797187.1"/>
    </source>
</evidence>
<dbReference type="SUPFAM" id="SSF53850">
    <property type="entry name" value="Periplasmic binding protein-like II"/>
    <property type="match status" value="1"/>
</dbReference>
<dbReference type="Proteomes" id="UP000675284">
    <property type="component" value="Unassembled WGS sequence"/>
</dbReference>
<reference evidence="4" key="1">
    <citation type="submission" date="2021-04" db="EMBL/GenBank/DDBJ databases">
        <title>Isolation and polyphasic classification of algal microorganism.</title>
        <authorList>
            <person name="Wang S."/>
        </authorList>
    </citation>
    <scope>NUCLEOTIDE SEQUENCE</scope>
    <source>
        <strain evidence="4">720a</strain>
    </source>
</reference>
<name>A0A941DXL8_9BACI</name>
<dbReference type="Gene3D" id="3.40.190.10">
    <property type="entry name" value="Periplasmic binding protein-like II"/>
    <property type="match status" value="2"/>
</dbReference>
<evidence type="ECO:0000256" key="2">
    <source>
        <dbReference type="PIRSR" id="PIRSR002825-1"/>
    </source>
</evidence>
<sequence length="348" mass="37900">MKRMVLFMTLSLLLIFLAACGESGTNSNESDKDKDSNASAASDMSGEIEFYTSQPDVDAEKLVDAFNQEYPDVKVNIFRSGTEEVISKINAENQAGEVQADVLLVADAVTFEGLKKENMLMNYMSPEAESIPNDFVDPDGMYTGTKIMATGLIVNTDKVSAAPTSWQALTSEDASDQIVMPSPLYSGAAAYNLSVLTRNQAFGWDFYEAVQKNSPMITEGNGAVMENVSSGQKSYGMVVDYLAARAANDGSPVQLVYPEEGVPVITEPVGIMADTDQEEVAKAFVDFILSEKGQKMQAKIGYTPIREGVEPPKGLKSLDEIKVLQAPIEELYESRASDKEKFDELFSK</sequence>
<evidence type="ECO:0000256" key="1">
    <source>
        <dbReference type="ARBA" id="ARBA00022729"/>
    </source>
</evidence>
<dbReference type="CDD" id="cd13547">
    <property type="entry name" value="PBP2_Fbp_like_2"/>
    <property type="match status" value="1"/>
</dbReference>
<feature type="chain" id="PRO_5038142336" evidence="3">
    <location>
        <begin position="22"/>
        <end position="348"/>
    </location>
</feature>
<comment type="caution">
    <text evidence="4">The sequence shown here is derived from an EMBL/GenBank/DDBJ whole genome shotgun (WGS) entry which is preliminary data.</text>
</comment>
<keyword evidence="2" id="KW-0408">Iron</keyword>
<proteinExistence type="predicted"/>
<keyword evidence="2" id="KW-0479">Metal-binding</keyword>
<dbReference type="PROSITE" id="PS51257">
    <property type="entry name" value="PROKAR_LIPOPROTEIN"/>
    <property type="match status" value="1"/>
</dbReference>
<organism evidence="4 5">
    <name type="scientific">Virgibacillus salarius</name>
    <dbReference type="NCBI Taxonomy" id="447199"/>
    <lineage>
        <taxon>Bacteria</taxon>
        <taxon>Bacillati</taxon>
        <taxon>Bacillota</taxon>
        <taxon>Bacilli</taxon>
        <taxon>Bacillales</taxon>
        <taxon>Bacillaceae</taxon>
        <taxon>Virgibacillus</taxon>
    </lineage>
</organism>
<dbReference type="RefSeq" id="WP_026679638.1">
    <property type="nucleotide sequence ID" value="NZ_BAAACY010000052.1"/>
</dbReference>
<evidence type="ECO:0000256" key="3">
    <source>
        <dbReference type="SAM" id="SignalP"/>
    </source>
</evidence>
<dbReference type="EMBL" id="JAGSOT010000046">
    <property type="protein sequence ID" value="MBR7797187.1"/>
    <property type="molecule type" value="Genomic_DNA"/>
</dbReference>
<dbReference type="InterPro" id="IPR026045">
    <property type="entry name" value="Ferric-bd"/>
</dbReference>
<keyword evidence="5" id="KW-1185">Reference proteome</keyword>
<feature type="signal peptide" evidence="3">
    <location>
        <begin position="1"/>
        <end position="21"/>
    </location>
</feature>
<evidence type="ECO:0000313" key="5">
    <source>
        <dbReference type="Proteomes" id="UP000675284"/>
    </source>
</evidence>
<gene>
    <name evidence="4" type="ORF">KCX74_14195</name>
</gene>
<keyword evidence="1 3" id="KW-0732">Signal</keyword>
<feature type="binding site" evidence="2">
    <location>
        <position position="241"/>
    </location>
    <ligand>
        <name>Fe cation</name>
        <dbReference type="ChEBI" id="CHEBI:24875"/>
    </ligand>
</feature>
<dbReference type="GO" id="GO:0046872">
    <property type="term" value="F:metal ion binding"/>
    <property type="evidence" value="ECO:0007669"/>
    <property type="project" value="UniProtKB-KW"/>
</dbReference>
<dbReference type="PANTHER" id="PTHR30006">
    <property type="entry name" value="THIAMINE-BINDING PERIPLASMIC PROTEIN-RELATED"/>
    <property type="match status" value="1"/>
</dbReference>